<organism evidence="3">
    <name type="scientific">Schizophyllum commune (strain H4-8 / FGSC 9210)</name>
    <name type="common">Split gill fungus</name>
    <dbReference type="NCBI Taxonomy" id="578458"/>
    <lineage>
        <taxon>Eukaryota</taxon>
        <taxon>Fungi</taxon>
        <taxon>Dikarya</taxon>
        <taxon>Basidiomycota</taxon>
        <taxon>Agaricomycotina</taxon>
        <taxon>Agaricomycetes</taxon>
        <taxon>Agaricomycetidae</taxon>
        <taxon>Agaricales</taxon>
        <taxon>Schizophyllaceae</taxon>
        <taxon>Schizophyllum</taxon>
    </lineage>
</organism>
<dbReference type="InParanoid" id="D8PK99"/>
<evidence type="ECO:0000313" key="3">
    <source>
        <dbReference type="Proteomes" id="UP000007431"/>
    </source>
</evidence>
<feature type="compositionally biased region" description="Low complexity" evidence="1">
    <location>
        <begin position="65"/>
        <end position="76"/>
    </location>
</feature>
<keyword evidence="3" id="KW-1185">Reference proteome</keyword>
<feature type="compositionally biased region" description="Low complexity" evidence="1">
    <location>
        <begin position="23"/>
        <end position="38"/>
    </location>
</feature>
<protein>
    <submittedName>
        <fullName evidence="2">Uncharacterized protein</fullName>
    </submittedName>
</protein>
<feature type="region of interest" description="Disordered" evidence="1">
    <location>
        <begin position="240"/>
        <end position="265"/>
    </location>
</feature>
<sequence length="573" mass="62740">MNPSQDAGQKRPRNKLSIMVQLASAVKRSSSSPASPTSGVKAFTSPSSTPCATPRTATHPSEAGPASSNPSLNPSPTGMHSSPLTRPPTLNELDGAEKSRLLKKARKLSKVFGEVAVLRDLDDASMPPPPPLPKGPGSSPSTPMRPSFNLSRADVEKSLPDPPRPSIADSAMSISSFTHETSAIAEINVEPPSEEASRESMDLDIESPPPKHSEDQLRRIRMAKLSRHFGENIPLEILNDAYASSRRPSTPDGGPRRKRMKRIGRQASVDGLYSAVVGARPKLSTKRSTPYLRRSRSLWGQKQSMDIPRPLAHGGVELVSEDFQARYEENFGGDNRPPLPDGRRAMDVRRAKKMREDPPPQLIRVLDNKENQLDVPDMTTEERRASLATLLSLSTLSATDLPRSGSAMSQRSDGKDLPPRPRTAPSRGGSPELPSFATTRERDLAFAALYPRNVKSFDETVRSIRASLDSQEDPVAFQERRRRAAKLSRFFGVGYQDLTPTLVSMPSPTSSTPTSPISAAPPLVNQPETHPAHPTANVDVRVTGRARFWNFYNHETKSKSTNVHDVLDKLRKL</sequence>
<reference evidence="2 3" key="1">
    <citation type="journal article" date="2010" name="Nat. Biotechnol.">
        <title>Genome sequence of the model mushroom Schizophyllum commune.</title>
        <authorList>
            <person name="Ohm R.A."/>
            <person name="de Jong J.F."/>
            <person name="Lugones L.G."/>
            <person name="Aerts A."/>
            <person name="Kothe E."/>
            <person name="Stajich J.E."/>
            <person name="de Vries R.P."/>
            <person name="Record E."/>
            <person name="Levasseur A."/>
            <person name="Baker S.E."/>
            <person name="Bartholomew K.A."/>
            <person name="Coutinho P.M."/>
            <person name="Erdmann S."/>
            <person name="Fowler T.J."/>
            <person name="Gathman A.C."/>
            <person name="Lombard V."/>
            <person name="Henrissat B."/>
            <person name="Knabe N."/>
            <person name="Kuees U."/>
            <person name="Lilly W.W."/>
            <person name="Lindquist E."/>
            <person name="Lucas S."/>
            <person name="Magnuson J.K."/>
            <person name="Piumi F."/>
            <person name="Raudaskoski M."/>
            <person name="Salamov A."/>
            <person name="Schmutz J."/>
            <person name="Schwarze F.W.M.R."/>
            <person name="vanKuyk P.A."/>
            <person name="Horton J.S."/>
            <person name="Grigoriev I.V."/>
            <person name="Woesten H.A.B."/>
        </authorList>
    </citation>
    <scope>NUCLEOTIDE SEQUENCE [LARGE SCALE GENOMIC DNA]</scope>
    <source>
        <strain evidence="3">H4-8 / FGSC 9210</strain>
    </source>
</reference>
<dbReference type="eggNOG" id="ENOG502R2GF">
    <property type="taxonomic scope" value="Eukaryota"/>
</dbReference>
<feature type="non-terminal residue" evidence="2">
    <location>
        <position position="573"/>
    </location>
</feature>
<dbReference type="HOGENOM" id="CLU_475793_0_0_1"/>
<dbReference type="VEuPathDB" id="FungiDB:SCHCODRAFT_02744035"/>
<evidence type="ECO:0000256" key="1">
    <source>
        <dbReference type="SAM" id="MobiDB-lite"/>
    </source>
</evidence>
<feature type="region of interest" description="Disordered" evidence="1">
    <location>
        <begin position="400"/>
        <end position="437"/>
    </location>
</feature>
<dbReference type="STRING" id="578458.D8PK99"/>
<accession>D8PK99</accession>
<feature type="compositionally biased region" description="Polar residues" evidence="1">
    <location>
        <begin position="44"/>
        <end position="59"/>
    </location>
</feature>
<dbReference type="AlphaFoldDB" id="D8PK99"/>
<proteinExistence type="predicted"/>
<feature type="region of interest" description="Disordered" evidence="1">
    <location>
        <begin position="1"/>
        <end position="98"/>
    </location>
</feature>
<dbReference type="Proteomes" id="UP000007431">
    <property type="component" value="Unassembled WGS sequence"/>
</dbReference>
<gene>
    <name evidence="2" type="ORF">SCHCODRAFT_104449</name>
</gene>
<name>D8PK99_SCHCM</name>
<dbReference type="EMBL" id="GL377302">
    <property type="protein sequence ID" value="EFJ02644.1"/>
    <property type="molecule type" value="Genomic_DNA"/>
</dbReference>
<feature type="region of interest" description="Disordered" evidence="1">
    <location>
        <begin position="119"/>
        <end position="169"/>
    </location>
</feature>
<feature type="region of interest" description="Disordered" evidence="1">
    <location>
        <begin position="182"/>
        <end position="216"/>
    </location>
</feature>
<dbReference type="OMA" id="WPELNPI"/>
<evidence type="ECO:0000313" key="2">
    <source>
        <dbReference type="EMBL" id="EFJ02644.1"/>
    </source>
</evidence>